<evidence type="ECO:0000313" key="4">
    <source>
        <dbReference type="Proteomes" id="UP000006671"/>
    </source>
</evidence>
<accession>D2VWU1</accession>
<dbReference type="GO" id="GO:0009982">
    <property type="term" value="F:pseudouridine synthase activity"/>
    <property type="evidence" value="ECO:0007669"/>
    <property type="project" value="InterPro"/>
</dbReference>
<dbReference type="VEuPathDB" id="AmoebaDB:NAEGRDRAFT_73504"/>
<reference evidence="3 4" key="1">
    <citation type="journal article" date="2010" name="Cell">
        <title>The genome of Naegleria gruberi illuminates early eukaryotic versatility.</title>
        <authorList>
            <person name="Fritz-Laylin L.K."/>
            <person name="Prochnik S.E."/>
            <person name="Ginger M.L."/>
            <person name="Dacks J.B."/>
            <person name="Carpenter M.L."/>
            <person name="Field M.C."/>
            <person name="Kuo A."/>
            <person name="Paredez A."/>
            <person name="Chapman J."/>
            <person name="Pham J."/>
            <person name="Shu S."/>
            <person name="Neupane R."/>
            <person name="Cipriano M."/>
            <person name="Mancuso J."/>
            <person name="Tu H."/>
            <person name="Salamov A."/>
            <person name="Lindquist E."/>
            <person name="Shapiro H."/>
            <person name="Lucas S."/>
            <person name="Grigoriev I.V."/>
            <person name="Cande W.Z."/>
            <person name="Fulton C."/>
            <person name="Rokhsar D.S."/>
            <person name="Dawson S.C."/>
        </authorList>
    </citation>
    <scope>NUCLEOTIDE SEQUENCE [LARGE SCALE GENOMIC DNA]</scope>
    <source>
        <strain evidence="3 4">NEG-M</strain>
    </source>
</reference>
<dbReference type="AlphaFoldDB" id="D2VWU1"/>
<dbReference type="PANTHER" id="PTHR47683:SF4">
    <property type="entry name" value="PSEUDOURIDINE SYNTHASE"/>
    <property type="match status" value="1"/>
</dbReference>
<dbReference type="InterPro" id="IPR020103">
    <property type="entry name" value="PsdUridine_synth_cat_dom_sf"/>
</dbReference>
<dbReference type="InterPro" id="IPR050343">
    <property type="entry name" value="RsuA_PseudoU_synthase"/>
</dbReference>
<dbReference type="Gene3D" id="3.30.70.1560">
    <property type="entry name" value="Alpha-L RNA-binding motif"/>
    <property type="match status" value="1"/>
</dbReference>
<dbReference type="NCBIfam" id="TIGR00093">
    <property type="entry name" value="pseudouridine synthase"/>
    <property type="match status" value="1"/>
</dbReference>
<dbReference type="Gene3D" id="3.30.70.580">
    <property type="entry name" value="Pseudouridine synthase I, catalytic domain, N-terminal subdomain"/>
    <property type="match status" value="1"/>
</dbReference>
<name>D2VWU1_NAEGR</name>
<dbReference type="PANTHER" id="PTHR47683">
    <property type="entry name" value="PSEUDOURIDINE SYNTHASE FAMILY PROTEIN-RELATED"/>
    <property type="match status" value="1"/>
</dbReference>
<dbReference type="InterPro" id="IPR006145">
    <property type="entry name" value="PsdUridine_synth_RsuA/RluA"/>
</dbReference>
<protein>
    <submittedName>
        <fullName evidence="3">Predicted protein</fullName>
    </submittedName>
</protein>
<dbReference type="GO" id="GO:0003723">
    <property type="term" value="F:RNA binding"/>
    <property type="evidence" value="ECO:0007669"/>
    <property type="project" value="InterPro"/>
</dbReference>
<dbReference type="OrthoDB" id="440619at2759"/>
<dbReference type="eggNOG" id="ENOG502S4BY">
    <property type="taxonomic scope" value="Eukaryota"/>
</dbReference>
<organism evidence="4">
    <name type="scientific">Naegleria gruberi</name>
    <name type="common">Amoeba</name>
    <dbReference type="NCBI Taxonomy" id="5762"/>
    <lineage>
        <taxon>Eukaryota</taxon>
        <taxon>Discoba</taxon>
        <taxon>Heterolobosea</taxon>
        <taxon>Tetramitia</taxon>
        <taxon>Eutetramitia</taxon>
        <taxon>Vahlkampfiidae</taxon>
        <taxon>Naegleria</taxon>
    </lineage>
</organism>
<dbReference type="KEGG" id="ngr:NAEGRDRAFT_73504"/>
<evidence type="ECO:0000313" key="3">
    <source>
        <dbReference type="EMBL" id="EFC38682.1"/>
    </source>
</evidence>
<dbReference type="Proteomes" id="UP000006671">
    <property type="component" value="Unassembled WGS sequence"/>
</dbReference>
<feature type="domain" description="Pseudouridine synthase RsuA/RluA-like" evidence="2">
    <location>
        <begin position="68"/>
        <end position="207"/>
    </location>
</feature>
<evidence type="ECO:0000256" key="1">
    <source>
        <dbReference type="ARBA" id="ARBA00023235"/>
    </source>
</evidence>
<evidence type="ECO:0000259" key="2">
    <source>
        <dbReference type="Pfam" id="PF00849"/>
    </source>
</evidence>
<dbReference type="GO" id="GO:0001522">
    <property type="term" value="P:pseudouridine synthesis"/>
    <property type="evidence" value="ECO:0007669"/>
    <property type="project" value="InterPro"/>
</dbReference>
<dbReference type="OMA" id="DKFICKS"/>
<dbReference type="EMBL" id="GG738905">
    <property type="protein sequence ID" value="EFC38682.1"/>
    <property type="molecule type" value="Genomic_DNA"/>
</dbReference>
<keyword evidence="1" id="KW-0413">Isomerase</keyword>
<keyword evidence="4" id="KW-1185">Reference proteome</keyword>
<dbReference type="InParanoid" id="D2VWU1"/>
<sequence>MLRIDRVLSGMGICSRSDVIHYIRKNEVMDTIKKQRILSLKHKISEHQLESLMVNGKPFPFPTLNLTIALNKPESYLCSTQRESSNHKIIYDLLPPEFLNRNPTLGNVGRLDLDSCGLLIMTQDGDLHHRILSADVEKTYLVEFVPPIESDVELNQMKELFFSGDLQLRSEDSTLKPITNFEYINPSTISISIVEGKYHQVRRMFAACSKRVVGLKRIKIGDLTLEGLNIETSGAWCVLSKEVL</sequence>
<dbReference type="Pfam" id="PF00849">
    <property type="entry name" value="PseudoU_synth_2"/>
    <property type="match status" value="1"/>
</dbReference>
<dbReference type="InterPro" id="IPR000748">
    <property type="entry name" value="PsdUridine_synth_RsuA/RluB/E/F"/>
</dbReference>
<dbReference type="RefSeq" id="XP_002671426.1">
    <property type="nucleotide sequence ID" value="XM_002671380.1"/>
</dbReference>
<gene>
    <name evidence="3" type="ORF">NAEGRDRAFT_73504</name>
</gene>
<dbReference type="GeneID" id="8858391"/>
<dbReference type="SUPFAM" id="SSF55120">
    <property type="entry name" value="Pseudouridine synthase"/>
    <property type="match status" value="1"/>
</dbReference>
<dbReference type="InterPro" id="IPR042092">
    <property type="entry name" value="PsdUridine_s_RsuA/RluB/E/F_cat"/>
</dbReference>
<proteinExistence type="predicted"/>
<dbReference type="InterPro" id="IPR020094">
    <property type="entry name" value="TruA/RsuA/RluB/E/F_N"/>
</dbReference>